<dbReference type="EC" id="2.7.11.1" evidence="2"/>
<accession>A0A975IZS2</accession>
<dbReference type="InterPro" id="IPR011050">
    <property type="entry name" value="Pectin_lyase_fold/virulence"/>
</dbReference>
<keyword evidence="4 7" id="KW-0547">Nucleotide-binding</keyword>
<gene>
    <name evidence="11" type="ORF">KBB96_14560</name>
</gene>
<dbReference type="Gene3D" id="2.160.20.10">
    <property type="entry name" value="Single-stranded right-handed beta-helix, Pectin lyase-like"/>
    <property type="match status" value="2"/>
</dbReference>
<evidence type="ECO:0000256" key="4">
    <source>
        <dbReference type="ARBA" id="ARBA00022741"/>
    </source>
</evidence>
<keyword evidence="6 7" id="KW-0067">ATP-binding</keyword>
<dbReference type="InterPro" id="IPR039448">
    <property type="entry name" value="Beta_helix"/>
</dbReference>
<evidence type="ECO:0000256" key="2">
    <source>
        <dbReference type="ARBA" id="ARBA00012513"/>
    </source>
</evidence>
<dbReference type="Pfam" id="PF00069">
    <property type="entry name" value="Pkinase"/>
    <property type="match status" value="1"/>
</dbReference>
<protein>
    <recommendedName>
        <fullName evidence="2">non-specific serine/threonine protein kinase</fullName>
        <ecNumber evidence="2">2.7.11.1</ecNumber>
    </recommendedName>
</protein>
<dbReference type="Pfam" id="PF13229">
    <property type="entry name" value="Beta_helix"/>
    <property type="match status" value="1"/>
</dbReference>
<keyword evidence="9" id="KW-0812">Transmembrane</keyword>
<dbReference type="InterPro" id="IPR008271">
    <property type="entry name" value="Ser/Thr_kinase_AS"/>
</dbReference>
<dbReference type="SUPFAM" id="SSF56112">
    <property type="entry name" value="Protein kinase-like (PK-like)"/>
    <property type="match status" value="1"/>
</dbReference>
<dbReference type="InterPro" id="IPR000719">
    <property type="entry name" value="Prot_kinase_dom"/>
</dbReference>
<dbReference type="GO" id="GO:0004674">
    <property type="term" value="F:protein serine/threonine kinase activity"/>
    <property type="evidence" value="ECO:0007669"/>
    <property type="project" value="UniProtKB-EC"/>
</dbReference>
<dbReference type="SMART" id="SM00710">
    <property type="entry name" value="PbH1"/>
    <property type="match status" value="5"/>
</dbReference>
<dbReference type="PROSITE" id="PS50011">
    <property type="entry name" value="PROTEIN_KINASE_DOM"/>
    <property type="match status" value="1"/>
</dbReference>
<dbReference type="InterPro" id="IPR006626">
    <property type="entry name" value="PbH1"/>
</dbReference>
<feature type="binding site" evidence="7">
    <location>
        <position position="47"/>
    </location>
    <ligand>
        <name>ATP</name>
        <dbReference type="ChEBI" id="CHEBI:30616"/>
    </ligand>
</feature>
<keyword evidence="3" id="KW-0808">Transferase</keyword>
<comment type="similarity">
    <text evidence="1">Belongs to the protein kinase superfamily. NEK Ser/Thr protein kinase family. NIMA subfamily.</text>
</comment>
<dbReference type="InterPro" id="IPR011009">
    <property type="entry name" value="Kinase-like_dom_sf"/>
</dbReference>
<proteinExistence type="inferred from homology"/>
<dbReference type="SUPFAM" id="SSF51126">
    <property type="entry name" value="Pectin lyase-like"/>
    <property type="match status" value="2"/>
</dbReference>
<evidence type="ECO:0000256" key="6">
    <source>
        <dbReference type="ARBA" id="ARBA00022840"/>
    </source>
</evidence>
<keyword evidence="9" id="KW-0472">Membrane</keyword>
<evidence type="ECO:0000256" key="3">
    <source>
        <dbReference type="ARBA" id="ARBA00022679"/>
    </source>
</evidence>
<evidence type="ECO:0000256" key="7">
    <source>
        <dbReference type="PROSITE-ProRule" id="PRU10141"/>
    </source>
</evidence>
<dbReference type="InterPro" id="IPR050660">
    <property type="entry name" value="NEK_Ser/Thr_kinase"/>
</dbReference>
<dbReference type="InterPro" id="IPR017441">
    <property type="entry name" value="Protein_kinase_ATP_BS"/>
</dbReference>
<organism evidence="11 12">
    <name type="scientific">Luteolibacter ambystomatis</name>
    <dbReference type="NCBI Taxonomy" id="2824561"/>
    <lineage>
        <taxon>Bacteria</taxon>
        <taxon>Pseudomonadati</taxon>
        <taxon>Verrucomicrobiota</taxon>
        <taxon>Verrucomicrobiia</taxon>
        <taxon>Verrucomicrobiales</taxon>
        <taxon>Verrucomicrobiaceae</taxon>
        <taxon>Luteolibacter</taxon>
    </lineage>
</organism>
<dbReference type="Proteomes" id="UP000676169">
    <property type="component" value="Chromosome"/>
</dbReference>
<evidence type="ECO:0000313" key="12">
    <source>
        <dbReference type="Proteomes" id="UP000676169"/>
    </source>
</evidence>
<reference evidence="11" key="1">
    <citation type="submission" date="2021-04" db="EMBL/GenBank/DDBJ databases">
        <title>Luteolibacter sp. 32A isolated from the skin of an Anderson's salamander (Ambystoma andersonii).</title>
        <authorList>
            <person name="Spergser J."/>
            <person name="Busse H.-J."/>
        </authorList>
    </citation>
    <scope>NUCLEOTIDE SEQUENCE</scope>
    <source>
        <strain evidence="11">32A</strain>
    </source>
</reference>
<dbReference type="AlphaFoldDB" id="A0A975IZS2"/>
<name>A0A975IZS2_9BACT</name>
<dbReference type="PROSITE" id="PS00107">
    <property type="entry name" value="PROTEIN_KINASE_ATP"/>
    <property type="match status" value="1"/>
</dbReference>
<dbReference type="KEGG" id="lamb:KBB96_14560"/>
<dbReference type="RefSeq" id="WP_211630174.1">
    <property type="nucleotide sequence ID" value="NZ_CP073100.1"/>
</dbReference>
<sequence length="1070" mass="110369">MVQPGEKFGNYEVLSNPSGAADVLGSGSGGTTLKVKHVHLDTIAALKILRRRAQADSRQGQSFLAEARSAASLTHPHIARILDFGENAGLLYYVMDLCEGGSLEDFRNAKGTPPPAVALAWFHQSAAALGHAHSQNILHRDIKPSNLLIAREGDAASLKLIDFGLAGKTDTESGNPANDPVIGTPLFAAPEQLRGQAAKASDVFSLGAAFLWLLTGSHLDTGDLSQVLDRRLAAQTYAPLLVNLPPAWQEAIGAFLQVDPALRPADGAAAVAVIERAFAADFPVQPVPWSVIGGESAAATPAVPENPADAWEQADAADWRTVWSAVDAPAADGCRILFKATSPKEEGTWDVQLFEKPDPSIEELVVPQGHLLKRHAAALGLGRVVLHRGEGWLSVAWPALTGKDALDWLRLGGVPPASDLLPRIRALATGLDLVGRDGLDAMEMHPALLHLLESPEQPEATGFAIAVFLPSVTAEKSSRETASTISGSVNAPLPIRFAACLYHLLGGRPLPPAAFLNNRAYPAVPRLSERSNRYLGQVVSGLNPAGSCGEIVDRLSMEERLPGVTGMASETVSRSMYSPSVSMSAGATVARSMETLAKPPQLPGGASASVSTPPPVAGATATATAVPAKPKPVKLIVAIAAVLLLGVIGVGGAVAWWWFKKPSQVAKQTVANTPQQNVPTTTTPTRNDPTPSQPPPTASDNSLKQVKVPGQAATLAEAVAKCAPGGTIEIAGGTYKEAISITKAITLNASDGAVIENAAATNSLVAIKGKVEVKISGLVIRDARREATGSPESSPPLVLVADGANATLDRCVIDGGMGSGVSMINKATVRLSGCRVLRNRWCGLQASAGASVDLDQGSVSENRCGILASDPGTTVRISSGSIVSRNSRNGIEVSGGAGMHLVGCEVSNSQSGCGILVSGEGSSLNASGKTSICDNKTSGIESGSAAILKLSDCQLERNREHGIHAEKGGAITVESSRFENGLTGLFADGGGAAVKVDRCEFAKHGDSGVVFAGVKADLSNSTFTGNSVAAIFADGASGSAKSNKVSPGPVDDAIVLDNAGQVAREGNTAE</sequence>
<feature type="domain" description="Protein kinase" evidence="10">
    <location>
        <begin position="18"/>
        <end position="279"/>
    </location>
</feature>
<dbReference type="GO" id="GO:0005524">
    <property type="term" value="F:ATP binding"/>
    <property type="evidence" value="ECO:0007669"/>
    <property type="project" value="UniProtKB-UniRule"/>
</dbReference>
<keyword evidence="9" id="KW-1133">Transmembrane helix</keyword>
<keyword evidence="12" id="KW-1185">Reference proteome</keyword>
<evidence type="ECO:0000256" key="9">
    <source>
        <dbReference type="SAM" id="Phobius"/>
    </source>
</evidence>
<dbReference type="PANTHER" id="PTHR43671">
    <property type="entry name" value="SERINE/THREONINE-PROTEIN KINASE NEK"/>
    <property type="match status" value="1"/>
</dbReference>
<evidence type="ECO:0000313" key="11">
    <source>
        <dbReference type="EMBL" id="QUE50085.1"/>
    </source>
</evidence>
<dbReference type="InterPro" id="IPR012334">
    <property type="entry name" value="Pectin_lyas_fold"/>
</dbReference>
<feature type="compositionally biased region" description="Low complexity" evidence="8">
    <location>
        <begin position="672"/>
        <end position="690"/>
    </location>
</feature>
<evidence type="ECO:0000256" key="1">
    <source>
        <dbReference type="ARBA" id="ARBA00010886"/>
    </source>
</evidence>
<dbReference type="PANTHER" id="PTHR43671:SF13">
    <property type="entry name" value="SERINE_THREONINE-PROTEIN KINASE NEK2"/>
    <property type="match status" value="1"/>
</dbReference>
<keyword evidence="5" id="KW-0418">Kinase</keyword>
<dbReference type="Gene3D" id="1.10.510.10">
    <property type="entry name" value="Transferase(Phosphotransferase) domain 1"/>
    <property type="match status" value="1"/>
</dbReference>
<evidence type="ECO:0000256" key="5">
    <source>
        <dbReference type="ARBA" id="ARBA00022777"/>
    </source>
</evidence>
<dbReference type="CDD" id="cd14014">
    <property type="entry name" value="STKc_PknB_like"/>
    <property type="match status" value="1"/>
</dbReference>
<dbReference type="EMBL" id="CP073100">
    <property type="protein sequence ID" value="QUE50085.1"/>
    <property type="molecule type" value="Genomic_DNA"/>
</dbReference>
<feature type="transmembrane region" description="Helical" evidence="9">
    <location>
        <begin position="635"/>
        <end position="659"/>
    </location>
</feature>
<evidence type="ECO:0000256" key="8">
    <source>
        <dbReference type="SAM" id="MobiDB-lite"/>
    </source>
</evidence>
<feature type="region of interest" description="Disordered" evidence="8">
    <location>
        <begin position="669"/>
        <end position="703"/>
    </location>
</feature>
<dbReference type="PROSITE" id="PS00108">
    <property type="entry name" value="PROTEIN_KINASE_ST"/>
    <property type="match status" value="1"/>
</dbReference>
<evidence type="ECO:0000259" key="10">
    <source>
        <dbReference type="PROSITE" id="PS50011"/>
    </source>
</evidence>
<dbReference type="SMART" id="SM00220">
    <property type="entry name" value="S_TKc"/>
    <property type="match status" value="1"/>
</dbReference>